<dbReference type="PROSITE" id="PS51257">
    <property type="entry name" value="PROKAR_LIPOPROTEIN"/>
    <property type="match status" value="1"/>
</dbReference>
<proteinExistence type="predicted"/>
<evidence type="ECO:0000259" key="3">
    <source>
        <dbReference type="Pfam" id="PF06863"/>
    </source>
</evidence>
<dbReference type="InterPro" id="IPR037050">
    <property type="entry name" value="DUF1254_sf"/>
</dbReference>
<gene>
    <name evidence="4" type="ORF">CNECB9_2550026</name>
</gene>
<dbReference type="PANTHER" id="PTHR36509">
    <property type="entry name" value="BLL3101 PROTEIN"/>
    <property type="match status" value="1"/>
</dbReference>
<dbReference type="PANTHER" id="PTHR36509:SF2">
    <property type="entry name" value="BLL3101 PROTEIN"/>
    <property type="match status" value="1"/>
</dbReference>
<reference evidence="4" key="1">
    <citation type="submission" date="2016-09" db="EMBL/GenBank/DDBJ databases">
        <authorList>
            <person name="Capua I."/>
            <person name="De Benedictis P."/>
            <person name="Joannis T."/>
            <person name="Lombin L.H."/>
            <person name="Cattoli G."/>
        </authorList>
    </citation>
    <scope>NUCLEOTIDE SEQUENCE</scope>
    <source>
        <strain evidence="4">B9</strain>
    </source>
</reference>
<dbReference type="InterPro" id="IPR010679">
    <property type="entry name" value="DUF1254"/>
</dbReference>
<feature type="chain" id="PRO_5012385446" description="DUF1254 domain-containing protein" evidence="1">
    <location>
        <begin position="31"/>
        <end position="458"/>
    </location>
</feature>
<dbReference type="AlphaFoldDB" id="A0A1K0J9W7"/>
<feature type="domain" description="DUF1214" evidence="2">
    <location>
        <begin position="330"/>
        <end position="442"/>
    </location>
</feature>
<dbReference type="RefSeq" id="WP_340524822.1">
    <property type="nucleotide sequence ID" value="NZ_FMSH01000174.1"/>
</dbReference>
<feature type="signal peptide" evidence="1">
    <location>
        <begin position="1"/>
        <end position="30"/>
    </location>
</feature>
<protein>
    <recommendedName>
        <fullName evidence="5">DUF1254 domain-containing protein</fullName>
    </recommendedName>
</protein>
<dbReference type="Gene3D" id="2.60.40.1610">
    <property type="entry name" value="Domain of unknown function DUF1254"/>
    <property type="match status" value="1"/>
</dbReference>
<evidence type="ECO:0000259" key="2">
    <source>
        <dbReference type="Pfam" id="PF06742"/>
    </source>
</evidence>
<dbReference type="EMBL" id="FMSH01000174">
    <property type="protein sequence ID" value="SCU75884.1"/>
    <property type="molecule type" value="Genomic_DNA"/>
</dbReference>
<dbReference type="Pfam" id="PF06863">
    <property type="entry name" value="DUF1254"/>
    <property type="match status" value="1"/>
</dbReference>
<dbReference type="Gene3D" id="2.60.120.600">
    <property type="entry name" value="Domain of unknown function DUF1214, C-terminal domain"/>
    <property type="match status" value="1"/>
</dbReference>
<name>A0A1K0J9W7_CUPNE</name>
<organism evidence="4">
    <name type="scientific">Cupriavidus necator</name>
    <name type="common">Alcaligenes eutrophus</name>
    <name type="synonym">Ralstonia eutropha</name>
    <dbReference type="NCBI Taxonomy" id="106590"/>
    <lineage>
        <taxon>Bacteria</taxon>
        <taxon>Pseudomonadati</taxon>
        <taxon>Pseudomonadota</taxon>
        <taxon>Betaproteobacteria</taxon>
        <taxon>Burkholderiales</taxon>
        <taxon>Burkholderiaceae</taxon>
        <taxon>Cupriavidus</taxon>
    </lineage>
</organism>
<dbReference type="InterPro" id="IPR010621">
    <property type="entry name" value="DUF1214"/>
</dbReference>
<evidence type="ECO:0000313" key="4">
    <source>
        <dbReference type="EMBL" id="SCU75884.1"/>
    </source>
</evidence>
<evidence type="ECO:0008006" key="5">
    <source>
        <dbReference type="Google" id="ProtNLM"/>
    </source>
</evidence>
<feature type="domain" description="DUF1254" evidence="3">
    <location>
        <begin position="92"/>
        <end position="203"/>
    </location>
</feature>
<dbReference type="Pfam" id="PF06742">
    <property type="entry name" value="DUF1214"/>
    <property type="match status" value="1"/>
</dbReference>
<keyword evidence="1" id="KW-0732">Signal</keyword>
<dbReference type="InterPro" id="IPR037049">
    <property type="entry name" value="DUF1214_C_sf"/>
</dbReference>
<evidence type="ECO:0000256" key="1">
    <source>
        <dbReference type="SAM" id="SignalP"/>
    </source>
</evidence>
<dbReference type="SUPFAM" id="SSF160935">
    <property type="entry name" value="VPA0735-like"/>
    <property type="match status" value="1"/>
</dbReference>
<sequence>MSISNRAVGASMLAVSVLAGLAGCSNPPAAALAAASAVESRPAPAAVSEQDINDAYVYLLGRLLVLRQQQIDFQKEGFQWNRIIHRDVGGVSWANPNLDVAYSEAWVAVDEKTCTVFSVPAIKGRYYTIQFLNGWGETVANINERNYPDHPSGEFAMCLKGATAALSPNARRIDLPGKTSRVLARVEIGADKKQAIALQHQITTRITGTPTIAPVPATPAFSNDKLPGVEAFDSAAVALRSEPDINPGMEPIQAKVRAVSAAVASSPAERARVDKVIREKTLPAFFQSFSTAGTIRNGWNRPATIGKYGSDYQTRTRIDLGGIWANSTDEVVYFKTDTDGTGTKLDGGNVYTITFPKDQLPVRHVKYFWSVIAVDSRNFRVIPNAKNRFLINKQSRLSYGKDGSLTLYFAPARPKDAPDGNWLPTPKGQNYHLTFRLYGPDQPVLSGEWFPAPLIKRN</sequence>
<accession>A0A1K0J9W7</accession>